<dbReference type="AlphaFoldDB" id="A0AAU2GVZ7"/>
<dbReference type="InterPro" id="IPR036412">
    <property type="entry name" value="HAD-like_sf"/>
</dbReference>
<dbReference type="Gene3D" id="3.40.50.1000">
    <property type="entry name" value="HAD superfamily/HAD-like"/>
    <property type="match status" value="1"/>
</dbReference>
<protein>
    <submittedName>
        <fullName evidence="1">HAD-IA family hydrolase</fullName>
    </submittedName>
</protein>
<dbReference type="SFLD" id="SFLDS00003">
    <property type="entry name" value="Haloacid_Dehalogenase"/>
    <property type="match status" value="1"/>
</dbReference>
<dbReference type="InterPro" id="IPR023214">
    <property type="entry name" value="HAD_sf"/>
</dbReference>
<name>A0AAU2GVZ7_9ACTN</name>
<proteinExistence type="predicted"/>
<dbReference type="PANTHER" id="PTHR43611">
    <property type="entry name" value="ALPHA-D-GLUCOSE 1-PHOSPHATE PHOSPHATASE"/>
    <property type="match status" value="1"/>
</dbReference>
<dbReference type="EMBL" id="CP108253">
    <property type="protein sequence ID" value="WTU38797.1"/>
    <property type="molecule type" value="Genomic_DNA"/>
</dbReference>
<accession>A0AAU2GVZ7</accession>
<dbReference type="SUPFAM" id="SSF56784">
    <property type="entry name" value="HAD-like"/>
    <property type="match status" value="1"/>
</dbReference>
<dbReference type="PANTHER" id="PTHR43611:SF3">
    <property type="entry name" value="FLAVIN MONONUCLEOTIDE HYDROLASE 1, CHLOROPLATIC"/>
    <property type="match status" value="1"/>
</dbReference>
<keyword evidence="1" id="KW-0378">Hydrolase</keyword>
<dbReference type="InterPro" id="IPR006439">
    <property type="entry name" value="HAD-SF_hydro_IA"/>
</dbReference>
<reference evidence="1" key="1">
    <citation type="submission" date="2022-10" db="EMBL/GenBank/DDBJ databases">
        <title>The complete genomes of actinobacterial strains from the NBC collection.</title>
        <authorList>
            <person name="Joergensen T.S."/>
            <person name="Alvarez Arevalo M."/>
            <person name="Sterndorff E.B."/>
            <person name="Faurdal D."/>
            <person name="Vuksanovic O."/>
            <person name="Mourched A.-S."/>
            <person name="Charusanti P."/>
            <person name="Shaw S."/>
            <person name="Blin K."/>
            <person name="Weber T."/>
        </authorList>
    </citation>
    <scope>NUCLEOTIDE SEQUENCE</scope>
    <source>
        <strain evidence="1">NBC_00060</strain>
    </source>
</reference>
<dbReference type="PRINTS" id="PR00413">
    <property type="entry name" value="HADHALOGNASE"/>
</dbReference>
<evidence type="ECO:0000313" key="1">
    <source>
        <dbReference type="EMBL" id="WTU38797.1"/>
    </source>
</evidence>
<organism evidence="1">
    <name type="scientific">Streptomyces sp. NBC_00060</name>
    <dbReference type="NCBI Taxonomy" id="2975636"/>
    <lineage>
        <taxon>Bacteria</taxon>
        <taxon>Bacillati</taxon>
        <taxon>Actinomycetota</taxon>
        <taxon>Actinomycetes</taxon>
        <taxon>Kitasatosporales</taxon>
        <taxon>Streptomycetaceae</taxon>
        <taxon>Streptomyces</taxon>
    </lineage>
</organism>
<dbReference type="SFLD" id="SFLDG01129">
    <property type="entry name" value="C1.5:_HAD__Beta-PGM__Phosphata"/>
    <property type="match status" value="1"/>
</dbReference>
<sequence length="218" mass="24418">MIRALLVDAGGVLFNNINEETSFVPDVARRYGVDESRLLGAVLSSAHAYESGACHAHEVLRGLLEEAGSPFADASDGEWFDGQWVDRLYATHVRCYSSNVVELAEVARARPELTLVLANNEAEHWDHLKDQRHGHYRLFDHLCSSWRVGQVKPSAEYFAETLERCGVDPREALMIDDRTTVITVARDLGMRTLHVSSPEVLRNHLRETVENLVPSARG</sequence>
<gene>
    <name evidence="1" type="ORF">OHV25_04045</name>
</gene>
<dbReference type="NCBIfam" id="TIGR01509">
    <property type="entry name" value="HAD-SF-IA-v3"/>
    <property type="match status" value="1"/>
</dbReference>
<dbReference type="Pfam" id="PF00702">
    <property type="entry name" value="Hydrolase"/>
    <property type="match status" value="1"/>
</dbReference>
<dbReference type="GO" id="GO:0016787">
    <property type="term" value="F:hydrolase activity"/>
    <property type="evidence" value="ECO:0007669"/>
    <property type="project" value="UniProtKB-KW"/>
</dbReference>